<proteinExistence type="predicted"/>
<dbReference type="OrthoDB" id="7280341at2"/>
<dbReference type="Proteomes" id="UP000203589">
    <property type="component" value="Chromosome"/>
</dbReference>
<dbReference type="RefSeq" id="WP_094035393.1">
    <property type="nucleotide sequence ID" value="NZ_CP022540.1"/>
</dbReference>
<feature type="chain" id="PRO_5012985228" evidence="1">
    <location>
        <begin position="20"/>
        <end position="103"/>
    </location>
</feature>
<evidence type="ECO:0000313" key="3">
    <source>
        <dbReference type="Proteomes" id="UP000203589"/>
    </source>
</evidence>
<evidence type="ECO:0000313" key="2">
    <source>
        <dbReference type="EMBL" id="ASP21485.1"/>
    </source>
</evidence>
<reference evidence="2 3" key="1">
    <citation type="submission" date="2017-07" db="EMBL/GenBank/DDBJ databases">
        <title>Genome Sequence of Antarctobacter heliothermus Strain SMS3 Isolated from a culture of the Diatom Skeletonema marinoi.</title>
        <authorList>
            <person name="Topel M."/>
            <person name="Pinder M.I.M."/>
            <person name="Johansson O.N."/>
            <person name="Kourtchenko O."/>
            <person name="Godhe A."/>
            <person name="Clarke A.K."/>
        </authorList>
    </citation>
    <scope>NUCLEOTIDE SEQUENCE [LARGE SCALE GENOMIC DNA]</scope>
    <source>
        <strain evidence="2 3">SMS3</strain>
    </source>
</reference>
<keyword evidence="1" id="KW-0732">Signal</keyword>
<organism evidence="2 3">
    <name type="scientific">Antarctobacter heliothermus</name>
    <dbReference type="NCBI Taxonomy" id="74033"/>
    <lineage>
        <taxon>Bacteria</taxon>
        <taxon>Pseudomonadati</taxon>
        <taxon>Pseudomonadota</taxon>
        <taxon>Alphaproteobacteria</taxon>
        <taxon>Rhodobacterales</taxon>
        <taxon>Roseobacteraceae</taxon>
        <taxon>Antarctobacter</taxon>
    </lineage>
</organism>
<dbReference type="AlphaFoldDB" id="A0A222E5L2"/>
<keyword evidence="3" id="KW-1185">Reference proteome</keyword>
<gene>
    <name evidence="2" type="ORF">ANTHELSMS3_02830</name>
</gene>
<dbReference type="EMBL" id="CP022540">
    <property type="protein sequence ID" value="ASP21485.1"/>
    <property type="molecule type" value="Genomic_DNA"/>
</dbReference>
<sequence length="103" mass="11065">MVKRVLGLCALLGPGAALADEISGEWCSPDGQSLTIRDNRVVAPSGIETDGRYSRHRYEFIMPEGGPNAGAAIVLEQLSEEEVRYSIDGSAPVSWTRCRAVTS</sequence>
<dbReference type="KEGG" id="aht:ANTHELSMS3_02830"/>
<name>A0A222E5L2_9RHOB</name>
<accession>A0A222E5L2</accession>
<protein>
    <submittedName>
        <fullName evidence="2">Uncharacterized protein</fullName>
    </submittedName>
</protein>
<feature type="signal peptide" evidence="1">
    <location>
        <begin position="1"/>
        <end position="19"/>
    </location>
</feature>
<evidence type="ECO:0000256" key="1">
    <source>
        <dbReference type="SAM" id="SignalP"/>
    </source>
</evidence>